<dbReference type="OrthoDB" id="3933929at2759"/>
<dbReference type="SUPFAM" id="SSF52047">
    <property type="entry name" value="RNI-like"/>
    <property type="match status" value="1"/>
</dbReference>
<dbReference type="SUPFAM" id="SSF81383">
    <property type="entry name" value="F-box domain"/>
    <property type="match status" value="1"/>
</dbReference>
<dbReference type="InterPro" id="IPR001810">
    <property type="entry name" value="F-box_dom"/>
</dbReference>
<name>A0A9P8K3T7_AURME</name>
<accession>A0A9P8K3T7</accession>
<comment type="caution">
    <text evidence="2">The sequence shown here is derived from an EMBL/GenBank/DDBJ whole genome shotgun (WGS) entry which is preliminary data.</text>
</comment>
<evidence type="ECO:0000313" key="2">
    <source>
        <dbReference type="EMBL" id="KAH0211623.1"/>
    </source>
</evidence>
<dbReference type="InterPro" id="IPR036047">
    <property type="entry name" value="F-box-like_dom_sf"/>
</dbReference>
<dbReference type="InterPro" id="IPR032675">
    <property type="entry name" value="LRR_dom_sf"/>
</dbReference>
<reference evidence="2" key="2">
    <citation type="submission" date="2021-08" db="EMBL/GenBank/DDBJ databases">
        <authorList>
            <person name="Gostincar C."/>
            <person name="Sun X."/>
            <person name="Song Z."/>
            <person name="Gunde-Cimerman N."/>
        </authorList>
    </citation>
    <scope>NUCLEOTIDE SEQUENCE</scope>
    <source>
        <strain evidence="2">EXF-8016</strain>
    </source>
</reference>
<feature type="non-terminal residue" evidence="2">
    <location>
        <position position="368"/>
    </location>
</feature>
<organism evidence="2 3">
    <name type="scientific">Aureobasidium melanogenum</name>
    <name type="common">Aureobasidium pullulans var. melanogenum</name>
    <dbReference type="NCBI Taxonomy" id="46634"/>
    <lineage>
        <taxon>Eukaryota</taxon>
        <taxon>Fungi</taxon>
        <taxon>Dikarya</taxon>
        <taxon>Ascomycota</taxon>
        <taxon>Pezizomycotina</taxon>
        <taxon>Dothideomycetes</taxon>
        <taxon>Dothideomycetidae</taxon>
        <taxon>Dothideales</taxon>
        <taxon>Saccotheciaceae</taxon>
        <taxon>Aureobasidium</taxon>
    </lineage>
</organism>
<gene>
    <name evidence="2" type="ORF">KCV03_g9657</name>
</gene>
<reference evidence="2" key="1">
    <citation type="journal article" date="2021" name="J Fungi (Basel)">
        <title>Virulence traits and population genomics of the black yeast Aureobasidium melanogenum.</title>
        <authorList>
            <person name="Cernosa A."/>
            <person name="Sun X."/>
            <person name="Gostincar C."/>
            <person name="Fang C."/>
            <person name="Gunde-Cimerman N."/>
            <person name="Song Z."/>
        </authorList>
    </citation>
    <scope>NUCLEOTIDE SEQUENCE</scope>
    <source>
        <strain evidence="2">EXF-8016</strain>
    </source>
</reference>
<feature type="domain" description="F-box" evidence="1">
    <location>
        <begin position="80"/>
        <end position="118"/>
    </location>
</feature>
<sequence length="368" mass="41942">MLYRYPLPKSHYIEYNGSNRHRIRWYESDSDGYESDDNMSTVLTATNKPNPMQDFESSSLGLPLISDIKEDIDIVAPPFILALPAEVLLEIFKNPALFADDLASIRLVCKQFNLYATESFAYQSFQGSLRFDFSVHELTRLAAICSSALCPFLKSVHFIQLYSSQVTQVDTKMHADYSAIKEIKFESSLDMVGSTRAFGDLLALAKHLEVFSFSAAKPRKGIHWYEQQGLAYFHNEKRATVGKRRDREMVDTILSSLRSDCLTELHLADMAFSVETLKALLERHCGTIRKFSLRGCELRQGSWTGLLQWMLQNLSCLNQIDLHHVYEIPAQPWGPWGYLKPVVMDLVTEIGKESIEAYIASLQKQDKS</sequence>
<evidence type="ECO:0000313" key="3">
    <source>
        <dbReference type="Proteomes" id="UP000767238"/>
    </source>
</evidence>
<proteinExistence type="predicted"/>
<dbReference type="EMBL" id="JAHFYH010000134">
    <property type="protein sequence ID" value="KAH0211623.1"/>
    <property type="molecule type" value="Genomic_DNA"/>
</dbReference>
<evidence type="ECO:0000259" key="1">
    <source>
        <dbReference type="Pfam" id="PF12937"/>
    </source>
</evidence>
<dbReference type="Gene3D" id="3.80.10.10">
    <property type="entry name" value="Ribonuclease Inhibitor"/>
    <property type="match status" value="1"/>
</dbReference>
<dbReference type="Pfam" id="PF12937">
    <property type="entry name" value="F-box-like"/>
    <property type="match status" value="1"/>
</dbReference>
<dbReference type="AlphaFoldDB" id="A0A9P8K3T7"/>
<protein>
    <recommendedName>
        <fullName evidence="1">F-box domain-containing protein</fullName>
    </recommendedName>
</protein>
<dbReference type="Proteomes" id="UP000767238">
    <property type="component" value="Unassembled WGS sequence"/>
</dbReference>